<dbReference type="Pfam" id="PF09685">
    <property type="entry name" value="MamF_MmsF"/>
    <property type="match status" value="1"/>
</dbReference>
<feature type="compositionally biased region" description="Pro residues" evidence="5">
    <location>
        <begin position="68"/>
        <end position="99"/>
    </location>
</feature>
<accession>A0A495QPU6</accession>
<protein>
    <recommendedName>
        <fullName evidence="9">Tic20 family protein</fullName>
    </recommendedName>
</protein>
<comment type="caution">
    <text evidence="7">The sequence shown here is derived from an EMBL/GenBank/DDBJ whole genome shotgun (WGS) entry which is preliminary data.</text>
</comment>
<feature type="transmembrane region" description="Helical" evidence="6">
    <location>
        <begin position="194"/>
        <end position="218"/>
    </location>
</feature>
<keyword evidence="4 6" id="KW-0472">Membrane</keyword>
<evidence type="ECO:0000256" key="1">
    <source>
        <dbReference type="ARBA" id="ARBA00004141"/>
    </source>
</evidence>
<keyword evidence="2 6" id="KW-0812">Transmembrane</keyword>
<comment type="subcellular location">
    <subcellularLocation>
        <location evidence="1">Membrane</location>
        <topology evidence="1">Multi-pass membrane protein</topology>
    </subcellularLocation>
</comment>
<dbReference type="OrthoDB" id="9808930at2"/>
<keyword evidence="8" id="KW-1185">Reference proteome</keyword>
<feature type="transmembrane region" description="Helical" evidence="6">
    <location>
        <begin position="169"/>
        <end position="188"/>
    </location>
</feature>
<evidence type="ECO:0000313" key="7">
    <source>
        <dbReference type="EMBL" id="RKS74966.1"/>
    </source>
</evidence>
<sequence>MTDQPPPPDEPPSAAPPPVDTPPVDTPPVDTPPVDTPPAAAAPGFLPPADPADDRPPPHSSPYGEIPGTPPPGQPPPGQVPPGQVPPGQAPPGQAPPGGGPYDPRWGYGPPGVPYGTPQSPPQETTWAIFSYVGIILIGFLAPLIIYFVKRRTEPFTRYHAAQAMNFQLTLLIHALVVAAVCVPPAILLDTPAFLALFALPYLELLIGQWVFIILGAVKAGKGQYVRFPTFFCFRMIK</sequence>
<evidence type="ECO:0000313" key="8">
    <source>
        <dbReference type="Proteomes" id="UP000274601"/>
    </source>
</evidence>
<evidence type="ECO:0000256" key="6">
    <source>
        <dbReference type="SAM" id="Phobius"/>
    </source>
</evidence>
<evidence type="ECO:0008006" key="9">
    <source>
        <dbReference type="Google" id="ProtNLM"/>
    </source>
</evidence>
<dbReference type="InterPro" id="IPR019109">
    <property type="entry name" value="MamF_MmsF"/>
</dbReference>
<evidence type="ECO:0000256" key="5">
    <source>
        <dbReference type="SAM" id="MobiDB-lite"/>
    </source>
</evidence>
<organism evidence="7 8">
    <name type="scientific">Actinomadura pelletieri DSM 43383</name>
    <dbReference type="NCBI Taxonomy" id="1120940"/>
    <lineage>
        <taxon>Bacteria</taxon>
        <taxon>Bacillati</taxon>
        <taxon>Actinomycetota</taxon>
        <taxon>Actinomycetes</taxon>
        <taxon>Streptosporangiales</taxon>
        <taxon>Thermomonosporaceae</taxon>
        <taxon>Actinomadura</taxon>
    </lineage>
</organism>
<feature type="transmembrane region" description="Helical" evidence="6">
    <location>
        <begin position="127"/>
        <end position="149"/>
    </location>
</feature>
<evidence type="ECO:0000256" key="4">
    <source>
        <dbReference type="ARBA" id="ARBA00023136"/>
    </source>
</evidence>
<name>A0A495QPU6_9ACTN</name>
<dbReference type="Proteomes" id="UP000274601">
    <property type="component" value="Unassembled WGS sequence"/>
</dbReference>
<feature type="region of interest" description="Disordered" evidence="5">
    <location>
        <begin position="1"/>
        <end position="120"/>
    </location>
</feature>
<keyword evidence="3 6" id="KW-1133">Transmembrane helix</keyword>
<reference evidence="7 8" key="1">
    <citation type="submission" date="2018-10" db="EMBL/GenBank/DDBJ databases">
        <title>Genomic Encyclopedia of Archaeal and Bacterial Type Strains, Phase II (KMG-II): from individual species to whole genera.</title>
        <authorList>
            <person name="Goeker M."/>
        </authorList>
    </citation>
    <scope>NUCLEOTIDE SEQUENCE [LARGE SCALE GENOMIC DNA]</scope>
    <source>
        <strain evidence="7 8">DSM 43383</strain>
    </source>
</reference>
<dbReference type="EMBL" id="RBWU01000003">
    <property type="protein sequence ID" value="RKS74966.1"/>
    <property type="molecule type" value="Genomic_DNA"/>
</dbReference>
<feature type="compositionally biased region" description="Pro residues" evidence="5">
    <location>
        <begin position="1"/>
        <end position="36"/>
    </location>
</feature>
<dbReference type="AlphaFoldDB" id="A0A495QPU6"/>
<evidence type="ECO:0000256" key="3">
    <source>
        <dbReference type="ARBA" id="ARBA00022989"/>
    </source>
</evidence>
<evidence type="ECO:0000256" key="2">
    <source>
        <dbReference type="ARBA" id="ARBA00022692"/>
    </source>
</evidence>
<gene>
    <name evidence="7" type="ORF">BZB76_3491</name>
</gene>
<proteinExistence type="predicted"/>